<evidence type="ECO:0000313" key="2">
    <source>
        <dbReference type="Proteomes" id="UP000015106"/>
    </source>
</evidence>
<sequence>MRRGANLQILDTDPLMEGGSVTSPLGVPMVAMTTACAPALSAVESINIVRNQDYNNATLFAEINSPMLLIDDFSTPKKKESFSQELGRLN</sequence>
<reference evidence="1" key="2">
    <citation type="submission" date="2018-03" db="EMBL/GenBank/DDBJ databases">
        <title>The Triticum urartu genome reveals the dynamic nature of wheat genome evolution.</title>
        <authorList>
            <person name="Ling H."/>
            <person name="Ma B."/>
            <person name="Shi X."/>
            <person name="Liu H."/>
            <person name="Dong L."/>
            <person name="Sun H."/>
            <person name="Cao Y."/>
            <person name="Gao Q."/>
            <person name="Zheng S."/>
            <person name="Li Y."/>
            <person name="Yu Y."/>
            <person name="Du H."/>
            <person name="Qi M."/>
            <person name="Li Y."/>
            <person name="Yu H."/>
            <person name="Cui Y."/>
            <person name="Wang N."/>
            <person name="Chen C."/>
            <person name="Wu H."/>
            <person name="Zhao Y."/>
            <person name="Zhang J."/>
            <person name="Li Y."/>
            <person name="Zhou W."/>
            <person name="Zhang B."/>
            <person name="Hu W."/>
            <person name="Eijk M."/>
            <person name="Tang J."/>
            <person name="Witsenboer H."/>
            <person name="Zhao S."/>
            <person name="Li Z."/>
            <person name="Zhang A."/>
            <person name="Wang D."/>
            <person name="Liang C."/>
        </authorList>
    </citation>
    <scope>NUCLEOTIDE SEQUENCE [LARGE SCALE GENOMIC DNA]</scope>
    <source>
        <strain evidence="1">cv. G1812</strain>
    </source>
</reference>
<keyword evidence="2" id="KW-1185">Reference proteome</keyword>
<reference evidence="1" key="3">
    <citation type="submission" date="2022-06" db="UniProtKB">
        <authorList>
            <consortium name="EnsemblPlants"/>
        </authorList>
    </citation>
    <scope>IDENTIFICATION</scope>
</reference>
<name>A0A8R7THS9_TRIUA</name>
<reference evidence="2" key="1">
    <citation type="journal article" date="2013" name="Nature">
        <title>Draft genome of the wheat A-genome progenitor Triticum urartu.</title>
        <authorList>
            <person name="Ling H.Q."/>
            <person name="Zhao S."/>
            <person name="Liu D."/>
            <person name="Wang J."/>
            <person name="Sun H."/>
            <person name="Zhang C."/>
            <person name="Fan H."/>
            <person name="Li D."/>
            <person name="Dong L."/>
            <person name="Tao Y."/>
            <person name="Gao C."/>
            <person name="Wu H."/>
            <person name="Li Y."/>
            <person name="Cui Y."/>
            <person name="Guo X."/>
            <person name="Zheng S."/>
            <person name="Wang B."/>
            <person name="Yu K."/>
            <person name="Liang Q."/>
            <person name="Yang W."/>
            <person name="Lou X."/>
            <person name="Chen J."/>
            <person name="Feng M."/>
            <person name="Jian J."/>
            <person name="Zhang X."/>
            <person name="Luo G."/>
            <person name="Jiang Y."/>
            <person name="Liu J."/>
            <person name="Wang Z."/>
            <person name="Sha Y."/>
            <person name="Zhang B."/>
            <person name="Wu H."/>
            <person name="Tang D."/>
            <person name="Shen Q."/>
            <person name="Xue P."/>
            <person name="Zou S."/>
            <person name="Wang X."/>
            <person name="Liu X."/>
            <person name="Wang F."/>
            <person name="Yang Y."/>
            <person name="An X."/>
            <person name="Dong Z."/>
            <person name="Zhang K."/>
            <person name="Zhang X."/>
            <person name="Luo M.C."/>
            <person name="Dvorak J."/>
            <person name="Tong Y."/>
            <person name="Wang J."/>
            <person name="Yang H."/>
            <person name="Li Z."/>
            <person name="Wang D."/>
            <person name="Zhang A."/>
            <person name="Wang J."/>
        </authorList>
    </citation>
    <scope>NUCLEOTIDE SEQUENCE</scope>
    <source>
        <strain evidence="2">cv. G1812</strain>
    </source>
</reference>
<dbReference type="Gramene" id="TuG1812G0200002985.01.T01">
    <property type="protein sequence ID" value="TuG1812G0200002985.01.T01"/>
    <property type="gene ID" value="TuG1812G0200002985.01"/>
</dbReference>
<accession>A0A8R7THS9</accession>
<proteinExistence type="predicted"/>
<evidence type="ECO:0000313" key="1">
    <source>
        <dbReference type="EnsemblPlants" id="TuG1812G0200002985.01.T01"/>
    </source>
</evidence>
<dbReference type="AlphaFoldDB" id="A0A8R7THS9"/>
<protein>
    <submittedName>
        <fullName evidence="1">Uncharacterized protein</fullName>
    </submittedName>
</protein>
<organism evidence="1 2">
    <name type="scientific">Triticum urartu</name>
    <name type="common">Red wild einkorn</name>
    <name type="synonym">Crithodium urartu</name>
    <dbReference type="NCBI Taxonomy" id="4572"/>
    <lineage>
        <taxon>Eukaryota</taxon>
        <taxon>Viridiplantae</taxon>
        <taxon>Streptophyta</taxon>
        <taxon>Embryophyta</taxon>
        <taxon>Tracheophyta</taxon>
        <taxon>Spermatophyta</taxon>
        <taxon>Magnoliopsida</taxon>
        <taxon>Liliopsida</taxon>
        <taxon>Poales</taxon>
        <taxon>Poaceae</taxon>
        <taxon>BOP clade</taxon>
        <taxon>Pooideae</taxon>
        <taxon>Triticodae</taxon>
        <taxon>Triticeae</taxon>
        <taxon>Triticinae</taxon>
        <taxon>Triticum</taxon>
    </lineage>
</organism>
<dbReference type="Proteomes" id="UP000015106">
    <property type="component" value="Chromosome 2"/>
</dbReference>
<dbReference type="EnsemblPlants" id="TuG1812G0200002985.01.T01">
    <property type="protein sequence ID" value="TuG1812G0200002985.01.T01"/>
    <property type="gene ID" value="TuG1812G0200002985.01"/>
</dbReference>